<keyword evidence="1" id="KW-0812">Transmembrane</keyword>
<protein>
    <submittedName>
        <fullName evidence="2">Uncharacterized protein</fullName>
    </submittedName>
</protein>
<dbReference type="AlphaFoldDB" id="A0A1N7QJ72"/>
<evidence type="ECO:0000313" key="3">
    <source>
        <dbReference type="Proteomes" id="UP000186141"/>
    </source>
</evidence>
<keyword evidence="1" id="KW-1133">Transmembrane helix</keyword>
<proteinExistence type="predicted"/>
<sequence>MWRAVLLGTALYLMLGDDPDANLKLNGVSYIVAVVWSYYDGVFAKRMWSIAFLEAIFLHLAGIQVGNLIAIIFGNPLFGS</sequence>
<feature type="transmembrane region" description="Helical" evidence="1">
    <location>
        <begin position="56"/>
        <end position="78"/>
    </location>
</feature>
<gene>
    <name evidence="2" type="ORF">SAMN05421774_1136</name>
</gene>
<evidence type="ECO:0000313" key="2">
    <source>
        <dbReference type="EMBL" id="SIT22932.1"/>
    </source>
</evidence>
<dbReference type="STRING" id="1086013.SAMN05421774_1136"/>
<keyword evidence="3" id="KW-1185">Reference proteome</keyword>
<reference evidence="2 3" key="1">
    <citation type="submission" date="2017-01" db="EMBL/GenBank/DDBJ databases">
        <authorList>
            <person name="Mah S.A."/>
            <person name="Swanson W.J."/>
            <person name="Moy G.W."/>
            <person name="Vacquier V.D."/>
        </authorList>
    </citation>
    <scope>NUCLEOTIDE SEQUENCE [LARGE SCALE GENOMIC DNA]</scope>
    <source>
        <strain evidence="2 3">DSM 26375</strain>
    </source>
</reference>
<accession>A0A1N7QJ72</accession>
<evidence type="ECO:0000256" key="1">
    <source>
        <dbReference type="SAM" id="Phobius"/>
    </source>
</evidence>
<organism evidence="2 3">
    <name type="scientific">Gemmobacter megaterium</name>
    <dbReference type="NCBI Taxonomy" id="1086013"/>
    <lineage>
        <taxon>Bacteria</taxon>
        <taxon>Pseudomonadati</taxon>
        <taxon>Pseudomonadota</taxon>
        <taxon>Alphaproteobacteria</taxon>
        <taxon>Rhodobacterales</taxon>
        <taxon>Paracoccaceae</taxon>
        <taxon>Gemmobacter</taxon>
    </lineage>
</organism>
<dbReference type="Proteomes" id="UP000186141">
    <property type="component" value="Unassembled WGS sequence"/>
</dbReference>
<dbReference type="EMBL" id="FTOT01000013">
    <property type="protein sequence ID" value="SIT22932.1"/>
    <property type="molecule type" value="Genomic_DNA"/>
</dbReference>
<keyword evidence="1" id="KW-0472">Membrane</keyword>
<name>A0A1N7QJ72_9RHOB</name>